<evidence type="ECO:0000259" key="8">
    <source>
        <dbReference type="PROSITE" id="PS50059"/>
    </source>
</evidence>
<reference evidence="10" key="1">
    <citation type="journal article" date="2019" name="Int. J. Syst. Evol. Microbiol.">
        <title>The Global Catalogue of Microorganisms (GCM) 10K type strain sequencing project: providing services to taxonomists for standard genome sequencing and annotation.</title>
        <authorList>
            <consortium name="The Broad Institute Genomics Platform"/>
            <consortium name="The Broad Institute Genome Sequencing Center for Infectious Disease"/>
            <person name="Wu L."/>
            <person name="Ma J."/>
        </authorList>
    </citation>
    <scope>NUCLEOTIDE SEQUENCE [LARGE SCALE GENOMIC DNA]</scope>
    <source>
        <strain evidence="10">CGMCC 1.16031</strain>
    </source>
</reference>
<dbReference type="PROSITE" id="PS50059">
    <property type="entry name" value="FKBP_PPIASE"/>
    <property type="match status" value="1"/>
</dbReference>
<dbReference type="InterPro" id="IPR046357">
    <property type="entry name" value="PPIase_dom_sf"/>
</dbReference>
<evidence type="ECO:0000313" key="10">
    <source>
        <dbReference type="Proteomes" id="UP001596364"/>
    </source>
</evidence>
<keyword evidence="3 5" id="KW-0697">Rotamase</keyword>
<evidence type="ECO:0000256" key="4">
    <source>
        <dbReference type="ARBA" id="ARBA00023235"/>
    </source>
</evidence>
<dbReference type="Pfam" id="PF01346">
    <property type="entry name" value="FKBP_N"/>
    <property type="match status" value="1"/>
</dbReference>
<feature type="chain" id="PRO_5046164524" description="Peptidyl-prolyl cis-trans isomerase" evidence="7">
    <location>
        <begin position="23"/>
        <end position="257"/>
    </location>
</feature>
<dbReference type="GO" id="GO:0003755">
    <property type="term" value="F:peptidyl-prolyl cis-trans isomerase activity"/>
    <property type="evidence" value="ECO:0007669"/>
    <property type="project" value="UniProtKB-EC"/>
</dbReference>
<organism evidence="9 10">
    <name type="scientific">Pseudobowmanella zhangzhouensis</name>
    <dbReference type="NCBI Taxonomy" id="1537679"/>
    <lineage>
        <taxon>Bacteria</taxon>
        <taxon>Pseudomonadati</taxon>
        <taxon>Pseudomonadota</taxon>
        <taxon>Gammaproteobacteria</taxon>
        <taxon>Alteromonadales</taxon>
        <taxon>Alteromonadaceae</taxon>
    </lineage>
</organism>
<comment type="caution">
    <text evidence="9">The sequence shown here is derived from an EMBL/GenBank/DDBJ whole genome shotgun (WGS) entry which is preliminary data.</text>
</comment>
<dbReference type="InterPro" id="IPR001179">
    <property type="entry name" value="PPIase_FKBP_dom"/>
</dbReference>
<dbReference type="PANTHER" id="PTHR43811">
    <property type="entry name" value="FKBP-TYPE PEPTIDYL-PROLYL CIS-TRANS ISOMERASE FKPA"/>
    <property type="match status" value="1"/>
</dbReference>
<keyword evidence="7" id="KW-0732">Signal</keyword>
<evidence type="ECO:0000256" key="3">
    <source>
        <dbReference type="ARBA" id="ARBA00023110"/>
    </source>
</evidence>
<dbReference type="Pfam" id="PF00254">
    <property type="entry name" value="FKBP_C"/>
    <property type="match status" value="1"/>
</dbReference>
<evidence type="ECO:0000313" key="9">
    <source>
        <dbReference type="EMBL" id="MFC6438614.1"/>
    </source>
</evidence>
<dbReference type="RefSeq" id="WP_165490795.1">
    <property type="nucleotide sequence ID" value="NZ_JBHSUS010000001.1"/>
</dbReference>
<feature type="domain" description="PPIase FKBP-type" evidence="8">
    <location>
        <begin position="160"/>
        <end position="246"/>
    </location>
</feature>
<dbReference type="Proteomes" id="UP001596364">
    <property type="component" value="Unassembled WGS sequence"/>
</dbReference>
<dbReference type="EMBL" id="JBHSUS010000001">
    <property type="protein sequence ID" value="MFC6438614.1"/>
    <property type="molecule type" value="Genomic_DNA"/>
</dbReference>
<keyword evidence="10" id="KW-1185">Reference proteome</keyword>
<dbReference type="InterPro" id="IPR000774">
    <property type="entry name" value="PPIase_FKBP_N"/>
</dbReference>
<feature type="signal peptide" evidence="7">
    <location>
        <begin position="1"/>
        <end position="22"/>
    </location>
</feature>
<sequence length="257" mass="27383">MKHLKATLLLASAMGLVACQPAADSNTTQANAASSEQTVVTDQNAYALGVSIGSVINNAHGKYANANIQLDKTQILAGISDILNSKATLTLDEANGLLREMELLAKQNLVEINAKKSEANIAAGQAFLAENGARPEVTTTESGLQYEVLVAGDGAMPTAADTVTVHYRGTTIDGTEFDSSYSRNEPTSFPLNRVIKGWTEGLQLMNVGSKYRFVIPSELAYGERQMGDDISPNSTLVFEVELLDITSAEKPAEEAQQ</sequence>
<dbReference type="InterPro" id="IPR036944">
    <property type="entry name" value="PPIase_FKBP_N_sf"/>
</dbReference>
<keyword evidence="4 5" id="KW-0413">Isomerase</keyword>
<dbReference type="PANTHER" id="PTHR43811:SF19">
    <property type="entry name" value="39 KDA FK506-BINDING NUCLEAR PROTEIN"/>
    <property type="match status" value="1"/>
</dbReference>
<dbReference type="Gene3D" id="1.10.287.460">
    <property type="entry name" value="Peptidyl-prolyl cis-trans isomerase, FKBP-type, N-terminal domain"/>
    <property type="match status" value="1"/>
</dbReference>
<evidence type="ECO:0000256" key="6">
    <source>
        <dbReference type="RuleBase" id="RU003915"/>
    </source>
</evidence>
<evidence type="ECO:0000256" key="7">
    <source>
        <dbReference type="SAM" id="SignalP"/>
    </source>
</evidence>
<evidence type="ECO:0000256" key="2">
    <source>
        <dbReference type="ARBA" id="ARBA00006577"/>
    </source>
</evidence>
<accession>A0ABW1XFV1</accession>
<dbReference type="Gene3D" id="3.10.50.40">
    <property type="match status" value="1"/>
</dbReference>
<dbReference type="EC" id="5.2.1.8" evidence="6"/>
<evidence type="ECO:0000256" key="5">
    <source>
        <dbReference type="PROSITE-ProRule" id="PRU00277"/>
    </source>
</evidence>
<protein>
    <recommendedName>
        <fullName evidence="6">Peptidyl-prolyl cis-trans isomerase</fullName>
        <ecNumber evidence="6">5.2.1.8</ecNumber>
    </recommendedName>
</protein>
<comment type="similarity">
    <text evidence="2 6">Belongs to the FKBP-type PPIase family.</text>
</comment>
<comment type="catalytic activity">
    <reaction evidence="1 5 6">
        <text>[protein]-peptidylproline (omega=180) = [protein]-peptidylproline (omega=0)</text>
        <dbReference type="Rhea" id="RHEA:16237"/>
        <dbReference type="Rhea" id="RHEA-COMP:10747"/>
        <dbReference type="Rhea" id="RHEA-COMP:10748"/>
        <dbReference type="ChEBI" id="CHEBI:83833"/>
        <dbReference type="ChEBI" id="CHEBI:83834"/>
        <dbReference type="EC" id="5.2.1.8"/>
    </reaction>
</comment>
<gene>
    <name evidence="9" type="ORF">ACFP85_00370</name>
</gene>
<name>A0ABW1XFV1_9ALTE</name>
<dbReference type="PROSITE" id="PS51257">
    <property type="entry name" value="PROKAR_LIPOPROTEIN"/>
    <property type="match status" value="1"/>
</dbReference>
<evidence type="ECO:0000256" key="1">
    <source>
        <dbReference type="ARBA" id="ARBA00000971"/>
    </source>
</evidence>
<proteinExistence type="inferred from homology"/>
<dbReference type="SUPFAM" id="SSF54534">
    <property type="entry name" value="FKBP-like"/>
    <property type="match status" value="1"/>
</dbReference>